<reference evidence="2 3" key="1">
    <citation type="journal article" date="2024" name="BMC Genomics">
        <title>De novo assembly and annotation of Popillia japonica's genome with initial clues to its potential as an invasive pest.</title>
        <authorList>
            <person name="Cucini C."/>
            <person name="Boschi S."/>
            <person name="Funari R."/>
            <person name="Cardaioli E."/>
            <person name="Iannotti N."/>
            <person name="Marturano G."/>
            <person name="Paoli F."/>
            <person name="Bruttini M."/>
            <person name="Carapelli A."/>
            <person name="Frati F."/>
            <person name="Nardi F."/>
        </authorList>
    </citation>
    <scope>NUCLEOTIDE SEQUENCE [LARGE SCALE GENOMIC DNA]</scope>
    <source>
        <strain evidence="2">DMR45628</strain>
    </source>
</reference>
<organism evidence="2 3">
    <name type="scientific">Popillia japonica</name>
    <name type="common">Japanese beetle</name>
    <dbReference type="NCBI Taxonomy" id="7064"/>
    <lineage>
        <taxon>Eukaryota</taxon>
        <taxon>Metazoa</taxon>
        <taxon>Ecdysozoa</taxon>
        <taxon>Arthropoda</taxon>
        <taxon>Hexapoda</taxon>
        <taxon>Insecta</taxon>
        <taxon>Pterygota</taxon>
        <taxon>Neoptera</taxon>
        <taxon>Endopterygota</taxon>
        <taxon>Coleoptera</taxon>
        <taxon>Polyphaga</taxon>
        <taxon>Scarabaeiformia</taxon>
        <taxon>Scarabaeidae</taxon>
        <taxon>Rutelinae</taxon>
        <taxon>Popillia</taxon>
    </lineage>
</organism>
<feature type="compositionally biased region" description="Acidic residues" evidence="1">
    <location>
        <begin position="26"/>
        <end position="52"/>
    </location>
</feature>
<proteinExistence type="predicted"/>
<comment type="caution">
    <text evidence="2">The sequence shown here is derived from an EMBL/GenBank/DDBJ whole genome shotgun (WGS) entry which is preliminary data.</text>
</comment>
<sequence>MSDSYEAKQRRLQELWDMNPLSDAEVAVDESSDEEDIVEEREGDNESEQDISENEHEAKVSVLVKMDFSLPKRARKSHLGVNEKEIVLNVYNHLSQTSFVKKVEECATITGVSRATIYRILKEYQDNECCSSVKPRTGRPTVGLDEDMNAVSKVDSLTWQNCIKHVISIEKKMWDMDDIIGQIVDVQPLIITSEGDDSEDELCSSDEDSDN</sequence>
<dbReference type="EMBL" id="JASPKY010000166">
    <property type="protein sequence ID" value="KAK9728824.1"/>
    <property type="molecule type" value="Genomic_DNA"/>
</dbReference>
<accession>A0AAW1L5P2</accession>
<evidence type="ECO:0008006" key="4">
    <source>
        <dbReference type="Google" id="ProtNLM"/>
    </source>
</evidence>
<keyword evidence="3" id="KW-1185">Reference proteome</keyword>
<evidence type="ECO:0000313" key="2">
    <source>
        <dbReference type="EMBL" id="KAK9728824.1"/>
    </source>
</evidence>
<protein>
    <recommendedName>
        <fullName evidence="4">Helix-turn-helix domain-containing protein</fullName>
    </recommendedName>
</protein>
<dbReference type="Proteomes" id="UP001458880">
    <property type="component" value="Unassembled WGS sequence"/>
</dbReference>
<evidence type="ECO:0000313" key="3">
    <source>
        <dbReference type="Proteomes" id="UP001458880"/>
    </source>
</evidence>
<gene>
    <name evidence="2" type="ORF">QE152_g16987</name>
</gene>
<feature type="region of interest" description="Disordered" evidence="1">
    <location>
        <begin position="21"/>
        <end position="55"/>
    </location>
</feature>
<evidence type="ECO:0000256" key="1">
    <source>
        <dbReference type="SAM" id="MobiDB-lite"/>
    </source>
</evidence>
<dbReference type="AlphaFoldDB" id="A0AAW1L5P2"/>
<name>A0AAW1L5P2_POPJA</name>